<comment type="catalytic activity">
    <reaction evidence="12">
        <text>Ca(2+)(in) = Ca(2+)(out)</text>
        <dbReference type="Rhea" id="RHEA:29671"/>
        <dbReference type="ChEBI" id="CHEBI:29108"/>
    </reaction>
</comment>
<evidence type="ECO:0000313" key="16">
    <source>
        <dbReference type="EMBL" id="CAD7281751.1"/>
    </source>
</evidence>
<reference evidence="16" key="1">
    <citation type="submission" date="2020-11" db="EMBL/GenBank/DDBJ databases">
        <authorList>
            <person name="Tran Van P."/>
        </authorList>
    </citation>
    <scope>NUCLEOTIDE SEQUENCE</scope>
</reference>
<feature type="domain" description="Ion transport" evidence="14">
    <location>
        <begin position="272"/>
        <end position="437"/>
    </location>
</feature>
<keyword evidence="4" id="KW-1003">Cell membrane</keyword>
<feature type="transmembrane region" description="Helical" evidence="13">
    <location>
        <begin position="295"/>
        <end position="318"/>
    </location>
</feature>
<keyword evidence="7 13" id="KW-1133">Transmembrane helix</keyword>
<dbReference type="PANTHER" id="PTHR12127">
    <property type="entry name" value="MUCOLIPIN"/>
    <property type="match status" value="1"/>
</dbReference>
<evidence type="ECO:0000256" key="3">
    <source>
        <dbReference type="ARBA" id="ARBA00022448"/>
    </source>
</evidence>
<evidence type="ECO:0000256" key="9">
    <source>
        <dbReference type="ARBA" id="ARBA00023136"/>
    </source>
</evidence>
<sequence length="543" mass="62294">MSATLTGHGEGGVYKTSANSMDENGSVPLHCHIHADLQESLCFFFLNPMDKWKSKGKFPYKLILQVLKIIFVTTQYANIREKAVASFSYSNPDGSVPPVTFCKHYYKRGIIWAFNESYIFDGKILTKCIEIPYEEMNISTRFDSRVFMAQKNFSINVDDFVSGEIKFDLKTINFRKMMPMDAPDCYQLNVKILFNNEDHDGQMQVILSSIAEKLVCEGDTESIGHNTTAMMIRTVMNSLVRTARHFRRYLNTTLSLNDQLEFLNLWYLMILVNDVLIISGSIIKEMVESKAIGDWWNVTGVLLGTGNLMVWVGVLRYLGFFQKYNILILTLKKSMPNILRFLLCVILIYSGFALCGWVVLGPYHIKFQTLSSTSECLFALINGDDMFATFKSLATESPLLWWYTRIYLYSFITLFIYAILSLFTAIILDTYETIKEYDKNGFPQSALEKFIFVKTDQHIGMAVYQEPSCFPPCMNWIDFLMSCFGWSSKRFSSPRPSDASSLLLETVSRLSNGEREPLLREKQGQASPVGYQAFERLHAETWH</sequence>
<dbReference type="InterPro" id="IPR039031">
    <property type="entry name" value="Mucolipin"/>
</dbReference>
<evidence type="ECO:0000259" key="15">
    <source>
        <dbReference type="Pfam" id="PF21381"/>
    </source>
</evidence>
<dbReference type="Gene3D" id="1.10.287.70">
    <property type="match status" value="1"/>
</dbReference>
<evidence type="ECO:0000256" key="13">
    <source>
        <dbReference type="SAM" id="Phobius"/>
    </source>
</evidence>
<dbReference type="FunFam" id="1.10.287.70:FF:000033">
    <property type="entry name" value="Mucolipin 1"/>
    <property type="match status" value="1"/>
</dbReference>
<dbReference type="EMBL" id="CAJPEX010003142">
    <property type="protein sequence ID" value="CAG0921903.1"/>
    <property type="molecule type" value="Genomic_DNA"/>
</dbReference>
<organism evidence="16">
    <name type="scientific">Notodromas monacha</name>
    <dbReference type="NCBI Taxonomy" id="399045"/>
    <lineage>
        <taxon>Eukaryota</taxon>
        <taxon>Metazoa</taxon>
        <taxon>Ecdysozoa</taxon>
        <taxon>Arthropoda</taxon>
        <taxon>Crustacea</taxon>
        <taxon>Oligostraca</taxon>
        <taxon>Ostracoda</taxon>
        <taxon>Podocopa</taxon>
        <taxon>Podocopida</taxon>
        <taxon>Cypridocopina</taxon>
        <taxon>Cypridoidea</taxon>
        <taxon>Cyprididae</taxon>
        <taxon>Notodromas</taxon>
    </lineage>
</organism>
<evidence type="ECO:0000256" key="4">
    <source>
        <dbReference type="ARBA" id="ARBA00022475"/>
    </source>
</evidence>
<dbReference type="CDD" id="cd21050">
    <property type="entry name" value="ELD_TRPML"/>
    <property type="match status" value="1"/>
</dbReference>
<evidence type="ECO:0000256" key="12">
    <source>
        <dbReference type="ARBA" id="ARBA00036634"/>
    </source>
</evidence>
<dbReference type="GO" id="GO:0005765">
    <property type="term" value="C:lysosomal membrane"/>
    <property type="evidence" value="ECO:0007669"/>
    <property type="project" value="TreeGrafter"/>
</dbReference>
<evidence type="ECO:0008006" key="18">
    <source>
        <dbReference type="Google" id="ProtNLM"/>
    </source>
</evidence>
<name>A0A7R9GGN3_9CRUS</name>
<dbReference type="Pfam" id="PF21381">
    <property type="entry name" value="MCLN_ECD"/>
    <property type="match status" value="1"/>
</dbReference>
<keyword evidence="9 13" id="KW-0472">Membrane</keyword>
<evidence type="ECO:0000256" key="2">
    <source>
        <dbReference type="ARBA" id="ARBA00004651"/>
    </source>
</evidence>
<keyword evidence="3" id="KW-0813">Transport</keyword>
<dbReference type="GO" id="GO:0005886">
    <property type="term" value="C:plasma membrane"/>
    <property type="evidence" value="ECO:0007669"/>
    <property type="project" value="UniProtKB-SubCell"/>
</dbReference>
<dbReference type="GO" id="GO:0072345">
    <property type="term" value="F:NAADP-sensitive calcium-release channel activity"/>
    <property type="evidence" value="ECO:0007669"/>
    <property type="project" value="TreeGrafter"/>
</dbReference>
<dbReference type="InterPro" id="IPR005821">
    <property type="entry name" value="Ion_trans_dom"/>
</dbReference>
<gene>
    <name evidence="16" type="ORF">NMOB1V02_LOCUS9387</name>
</gene>
<feature type="transmembrane region" description="Helical" evidence="13">
    <location>
        <begin position="265"/>
        <end position="283"/>
    </location>
</feature>
<evidence type="ECO:0000256" key="1">
    <source>
        <dbReference type="ARBA" id="ARBA00004608"/>
    </source>
</evidence>
<feature type="transmembrane region" description="Helical" evidence="13">
    <location>
        <begin position="338"/>
        <end position="360"/>
    </location>
</feature>
<evidence type="ECO:0000256" key="7">
    <source>
        <dbReference type="ARBA" id="ARBA00022989"/>
    </source>
</evidence>
<proteinExistence type="predicted"/>
<keyword evidence="5 13" id="KW-0812">Transmembrane</keyword>
<comment type="subcellular location">
    <subcellularLocation>
        <location evidence="2">Cell membrane</location>
        <topology evidence="2">Multi-pass membrane protein</topology>
    </subcellularLocation>
    <subcellularLocation>
        <location evidence="1">Endosome membrane</location>
    </subcellularLocation>
</comment>
<evidence type="ECO:0000256" key="6">
    <source>
        <dbReference type="ARBA" id="ARBA00022753"/>
    </source>
</evidence>
<feature type="transmembrane region" description="Helical" evidence="13">
    <location>
        <begin position="406"/>
        <end position="428"/>
    </location>
</feature>
<dbReference type="GO" id="GO:0010008">
    <property type="term" value="C:endosome membrane"/>
    <property type="evidence" value="ECO:0007669"/>
    <property type="project" value="UniProtKB-SubCell"/>
</dbReference>
<accession>A0A7R9GGN3</accession>
<dbReference type="EMBL" id="OA885179">
    <property type="protein sequence ID" value="CAD7281751.1"/>
    <property type="molecule type" value="Genomic_DNA"/>
</dbReference>
<dbReference type="Pfam" id="PF00520">
    <property type="entry name" value="Ion_trans"/>
    <property type="match status" value="1"/>
</dbReference>
<evidence type="ECO:0000259" key="14">
    <source>
        <dbReference type="Pfam" id="PF00520"/>
    </source>
</evidence>
<dbReference type="AlphaFoldDB" id="A0A7R9GGN3"/>
<keyword evidence="10" id="KW-1015">Disulfide bond</keyword>
<dbReference type="InterPro" id="IPR049134">
    <property type="entry name" value="MCLN_ECD"/>
</dbReference>
<evidence type="ECO:0000256" key="8">
    <source>
        <dbReference type="ARBA" id="ARBA00023065"/>
    </source>
</evidence>
<evidence type="ECO:0000256" key="5">
    <source>
        <dbReference type="ARBA" id="ARBA00022692"/>
    </source>
</evidence>
<dbReference type="Proteomes" id="UP000678499">
    <property type="component" value="Unassembled WGS sequence"/>
</dbReference>
<dbReference type="OrthoDB" id="263481at2759"/>
<protein>
    <recommendedName>
        <fullName evidence="18">Polycystin cation channel PKD1/PKD2 domain-containing protein</fullName>
    </recommendedName>
</protein>
<evidence type="ECO:0000256" key="10">
    <source>
        <dbReference type="ARBA" id="ARBA00023157"/>
    </source>
</evidence>
<feature type="domain" description="Mucolipin extracytosolic" evidence="15">
    <location>
        <begin position="68"/>
        <end position="216"/>
    </location>
</feature>
<keyword evidence="11" id="KW-0407">Ion channel</keyword>
<evidence type="ECO:0000313" key="17">
    <source>
        <dbReference type="Proteomes" id="UP000678499"/>
    </source>
</evidence>
<evidence type="ECO:0000256" key="11">
    <source>
        <dbReference type="ARBA" id="ARBA00023303"/>
    </source>
</evidence>
<keyword evidence="8" id="KW-0406">Ion transport</keyword>
<dbReference type="PANTHER" id="PTHR12127:SF7">
    <property type="entry name" value="SD02261P"/>
    <property type="match status" value="1"/>
</dbReference>
<keyword evidence="6" id="KW-0967">Endosome</keyword>
<keyword evidence="17" id="KW-1185">Reference proteome</keyword>